<comment type="caution">
    <text evidence="2">The sequence shown here is derived from an EMBL/GenBank/DDBJ whole genome shotgun (WGS) entry which is preliminary data.</text>
</comment>
<dbReference type="PANTHER" id="PTHR21087">
    <property type="entry name" value="SHIKIMATE KINASE"/>
    <property type="match status" value="1"/>
</dbReference>
<name>A0A835LDT5_9MAGN</name>
<dbReference type="Pfam" id="PF01202">
    <property type="entry name" value="SKI"/>
    <property type="match status" value="1"/>
</dbReference>
<dbReference type="Gene3D" id="3.40.50.300">
    <property type="entry name" value="P-loop containing nucleotide triphosphate hydrolases"/>
    <property type="match status" value="1"/>
</dbReference>
<dbReference type="PANTHER" id="PTHR21087:SF4">
    <property type="entry name" value="INACTIVE SHIKIMATE KINASE LIKE 1, CHLOROPLASTIC-RELATED"/>
    <property type="match status" value="1"/>
</dbReference>
<evidence type="ECO:0000313" key="2">
    <source>
        <dbReference type="EMBL" id="KAF9590905.1"/>
    </source>
</evidence>
<reference evidence="2 3" key="1">
    <citation type="submission" date="2020-10" db="EMBL/GenBank/DDBJ databases">
        <title>The Coptis chinensis genome and diversification of protoberbering-type alkaloids.</title>
        <authorList>
            <person name="Wang B."/>
            <person name="Shu S."/>
            <person name="Song C."/>
            <person name="Liu Y."/>
        </authorList>
    </citation>
    <scope>NUCLEOTIDE SEQUENCE [LARGE SCALE GENOMIC DNA]</scope>
    <source>
        <strain evidence="2">HL-2020</strain>
        <tissue evidence="2">Leaf</tissue>
    </source>
</reference>
<dbReference type="AlphaFoldDB" id="A0A835LDT5"/>
<keyword evidence="3" id="KW-1185">Reference proteome</keyword>
<dbReference type="GO" id="GO:0009507">
    <property type="term" value="C:chloroplast"/>
    <property type="evidence" value="ECO:0007669"/>
    <property type="project" value="TreeGrafter"/>
</dbReference>
<gene>
    <name evidence="2" type="ORF">IFM89_000161</name>
</gene>
<comment type="similarity">
    <text evidence="1">Belongs to the shikimate kinase family.</text>
</comment>
<evidence type="ECO:0000256" key="1">
    <source>
        <dbReference type="ARBA" id="ARBA00006997"/>
    </source>
</evidence>
<dbReference type="InterPro" id="IPR031322">
    <property type="entry name" value="Shikimate/glucono_kinase"/>
</dbReference>
<sequence length="168" mass="18571">MQNKAAEISSQLKGTSIFLIGINNNIKAKLGNVLADMLRYYYFDRAVAGGEATTKSFREKDDKGFLESEVWHLIKEYTVVATMCYKSDAYMVDQILRQLSSMGRPVISLFGDGAVKSSTNLSFMRHGISIWIDVPIVVLAKEVKESGNQPPSDDVILNSDPSKGLCVL</sequence>
<evidence type="ECO:0000313" key="3">
    <source>
        <dbReference type="Proteomes" id="UP000631114"/>
    </source>
</evidence>
<protein>
    <submittedName>
        <fullName evidence="2">Uncharacterized protein</fullName>
    </submittedName>
</protein>
<dbReference type="InterPro" id="IPR027417">
    <property type="entry name" value="P-loop_NTPase"/>
</dbReference>
<proteinExistence type="inferred from homology"/>
<dbReference type="GO" id="GO:0005829">
    <property type="term" value="C:cytosol"/>
    <property type="evidence" value="ECO:0007669"/>
    <property type="project" value="TreeGrafter"/>
</dbReference>
<dbReference type="EMBL" id="JADFTS010000008">
    <property type="protein sequence ID" value="KAF9590905.1"/>
    <property type="molecule type" value="Genomic_DNA"/>
</dbReference>
<dbReference type="OrthoDB" id="197068at2759"/>
<organism evidence="2 3">
    <name type="scientific">Coptis chinensis</name>
    <dbReference type="NCBI Taxonomy" id="261450"/>
    <lineage>
        <taxon>Eukaryota</taxon>
        <taxon>Viridiplantae</taxon>
        <taxon>Streptophyta</taxon>
        <taxon>Embryophyta</taxon>
        <taxon>Tracheophyta</taxon>
        <taxon>Spermatophyta</taxon>
        <taxon>Magnoliopsida</taxon>
        <taxon>Ranunculales</taxon>
        <taxon>Ranunculaceae</taxon>
        <taxon>Coptidoideae</taxon>
        <taxon>Coptis</taxon>
    </lineage>
</organism>
<accession>A0A835LDT5</accession>
<dbReference type="Proteomes" id="UP000631114">
    <property type="component" value="Unassembled WGS sequence"/>
</dbReference>